<dbReference type="EMBL" id="LUGG01000027">
    <property type="protein sequence ID" value="OBZ66769.1"/>
    <property type="molecule type" value="Genomic_DNA"/>
</dbReference>
<reference evidence="2 3" key="1">
    <citation type="submission" date="2016-03" db="EMBL/GenBank/DDBJ databases">
        <title>Whole genome sequencing of Grifola frondosa 9006-11.</title>
        <authorList>
            <person name="Min B."/>
            <person name="Park H."/>
            <person name="Kim J.-G."/>
            <person name="Cho H."/>
            <person name="Oh Y.-L."/>
            <person name="Kong W.-S."/>
            <person name="Choi I.-G."/>
        </authorList>
    </citation>
    <scope>NUCLEOTIDE SEQUENCE [LARGE SCALE GENOMIC DNA]</scope>
    <source>
        <strain evidence="2 3">9006-11</strain>
    </source>
</reference>
<sequence>MTLPPLRDDVPPAVGEYLGAFIKVPNIPQSEDCLNLNVLVPAGTKPNSNLPVLVWIYGGGFQLGSNAVQPGHVIVNRSIELNQPVIYVAMNYRLSAFGWLGGREVKEGGIGNLGLQDQREALRWIQKYIPAFGGDPAKVTMYECLCKATVFQLIPPNRSWGESAGSISVALHMMAHGGNNEGLFRAGFMESGAALPSGDITGSSLQDTYDFIVADTGCASSHDSLECLRKVSVEQLTAAMDKTPTFFSYQQCNTPWFPRADGVFVAEPPEHLLLKGNLARVPVVVGNTEDEGTAFSLSTLNITYVYVTPSFLPRRSKLGHSTDEEFAKYVTENYYTHTNQSEIAKLLDMYPSDPVVGSPYGTEDSYAYTPAFKRMAAFQGDFIVQAPRRLFTQQLAEKQPVWSFMSQRGKITGLGAAHGTDLANVFGGGDMTDYLIRFAATLDPNGDAGIYWPRYTKESPQLLSFLDGEVPLGIINDTYRADAMELVTRMSLADPM</sequence>
<dbReference type="PANTHER" id="PTHR11559">
    <property type="entry name" value="CARBOXYLESTERASE"/>
    <property type="match status" value="1"/>
</dbReference>
<comment type="caution">
    <text evidence="2">The sequence shown here is derived from an EMBL/GenBank/DDBJ whole genome shotgun (WGS) entry which is preliminary data.</text>
</comment>
<organism evidence="2 3">
    <name type="scientific">Grifola frondosa</name>
    <name type="common">Maitake</name>
    <name type="synonym">Polyporus frondosus</name>
    <dbReference type="NCBI Taxonomy" id="5627"/>
    <lineage>
        <taxon>Eukaryota</taxon>
        <taxon>Fungi</taxon>
        <taxon>Dikarya</taxon>
        <taxon>Basidiomycota</taxon>
        <taxon>Agaricomycotina</taxon>
        <taxon>Agaricomycetes</taxon>
        <taxon>Polyporales</taxon>
        <taxon>Grifolaceae</taxon>
        <taxon>Grifola</taxon>
    </lineage>
</organism>
<evidence type="ECO:0000313" key="3">
    <source>
        <dbReference type="Proteomes" id="UP000092993"/>
    </source>
</evidence>
<proteinExistence type="predicted"/>
<dbReference type="InterPro" id="IPR002018">
    <property type="entry name" value="CarbesteraseB"/>
</dbReference>
<dbReference type="InterPro" id="IPR050309">
    <property type="entry name" value="Type-B_Carboxylest/Lipase"/>
</dbReference>
<gene>
    <name evidence="2" type="primary">LIP4_4</name>
    <name evidence="2" type="ORF">A0H81_13079</name>
</gene>
<dbReference type="Gene3D" id="3.40.50.1820">
    <property type="entry name" value="alpha/beta hydrolase"/>
    <property type="match status" value="1"/>
</dbReference>
<evidence type="ECO:0000313" key="2">
    <source>
        <dbReference type="EMBL" id="OBZ66769.1"/>
    </source>
</evidence>
<dbReference type="Pfam" id="PF00135">
    <property type="entry name" value="COesterase"/>
    <property type="match status" value="1"/>
</dbReference>
<evidence type="ECO:0000259" key="1">
    <source>
        <dbReference type="Pfam" id="PF00135"/>
    </source>
</evidence>
<accession>A0A1C7LS77</accession>
<name>A0A1C7LS77_GRIFR</name>
<keyword evidence="3" id="KW-1185">Reference proteome</keyword>
<dbReference type="OrthoDB" id="408631at2759"/>
<dbReference type="InterPro" id="IPR029058">
    <property type="entry name" value="AB_hydrolase_fold"/>
</dbReference>
<dbReference type="Proteomes" id="UP000092993">
    <property type="component" value="Unassembled WGS sequence"/>
</dbReference>
<dbReference type="STRING" id="5627.A0A1C7LS77"/>
<dbReference type="OMA" id="FAYSPQY"/>
<dbReference type="AlphaFoldDB" id="A0A1C7LS77"/>
<feature type="domain" description="Carboxylesterase type B" evidence="1">
    <location>
        <begin position="28"/>
        <end position="466"/>
    </location>
</feature>
<dbReference type="SUPFAM" id="SSF53474">
    <property type="entry name" value="alpha/beta-Hydrolases"/>
    <property type="match status" value="1"/>
</dbReference>
<protein>
    <submittedName>
        <fullName evidence="2">Lipase 4</fullName>
    </submittedName>
</protein>